<evidence type="ECO:0000313" key="2">
    <source>
        <dbReference type="Proteomes" id="UP000269396"/>
    </source>
</evidence>
<evidence type="ECO:0000313" key="1">
    <source>
        <dbReference type="EMBL" id="VDP58353.1"/>
    </source>
</evidence>
<gene>
    <name evidence="1" type="ORF">SMTD_LOCUS11496</name>
</gene>
<organism evidence="1 2">
    <name type="scientific">Schistosoma mattheei</name>
    <dbReference type="NCBI Taxonomy" id="31246"/>
    <lineage>
        <taxon>Eukaryota</taxon>
        <taxon>Metazoa</taxon>
        <taxon>Spiralia</taxon>
        <taxon>Lophotrochozoa</taxon>
        <taxon>Platyhelminthes</taxon>
        <taxon>Trematoda</taxon>
        <taxon>Digenea</taxon>
        <taxon>Strigeidida</taxon>
        <taxon>Schistosomatoidea</taxon>
        <taxon>Schistosomatidae</taxon>
        <taxon>Schistosoma</taxon>
    </lineage>
</organism>
<reference evidence="1 2" key="1">
    <citation type="submission" date="2018-11" db="EMBL/GenBank/DDBJ databases">
        <authorList>
            <consortium name="Pathogen Informatics"/>
        </authorList>
    </citation>
    <scope>NUCLEOTIDE SEQUENCE [LARGE SCALE GENOMIC DNA]</scope>
    <source>
        <strain>Denwood</strain>
        <strain evidence="2">Zambia</strain>
    </source>
</reference>
<name>A0A183PAW0_9TREM</name>
<sequence>MPMQNTTSQNINLDKIMKRVSLKTFPLTSILRNHGTVDQPTRVKREWRDESANVELTPHGPVRGVRLSSARRLSLTLMRIDVRSIFNDPTAG</sequence>
<accession>A0A183PAW0</accession>
<dbReference type="AlphaFoldDB" id="A0A183PAW0"/>
<keyword evidence="2" id="KW-1185">Reference proteome</keyword>
<protein>
    <submittedName>
        <fullName evidence="1">Uncharacterized protein</fullName>
    </submittedName>
</protein>
<proteinExistence type="predicted"/>
<dbReference type="Proteomes" id="UP000269396">
    <property type="component" value="Unassembled WGS sequence"/>
</dbReference>
<dbReference type="EMBL" id="UZAL01031518">
    <property type="protein sequence ID" value="VDP58353.1"/>
    <property type="molecule type" value="Genomic_DNA"/>
</dbReference>